<dbReference type="AlphaFoldDB" id="A0A0F9RWD0"/>
<proteinExistence type="predicted"/>
<reference evidence="1" key="1">
    <citation type="journal article" date="2015" name="Nature">
        <title>Complex archaea that bridge the gap between prokaryotes and eukaryotes.</title>
        <authorList>
            <person name="Spang A."/>
            <person name="Saw J.H."/>
            <person name="Jorgensen S.L."/>
            <person name="Zaremba-Niedzwiedzka K."/>
            <person name="Martijn J."/>
            <person name="Lind A.E."/>
            <person name="van Eijk R."/>
            <person name="Schleper C."/>
            <person name="Guy L."/>
            <person name="Ettema T.J."/>
        </authorList>
    </citation>
    <scope>NUCLEOTIDE SEQUENCE</scope>
</reference>
<protein>
    <submittedName>
        <fullName evidence="1">Uncharacterized protein</fullName>
    </submittedName>
</protein>
<organism evidence="1">
    <name type="scientific">marine sediment metagenome</name>
    <dbReference type="NCBI Taxonomy" id="412755"/>
    <lineage>
        <taxon>unclassified sequences</taxon>
        <taxon>metagenomes</taxon>
        <taxon>ecological metagenomes</taxon>
    </lineage>
</organism>
<name>A0A0F9RWD0_9ZZZZ</name>
<gene>
    <name evidence="1" type="ORF">LCGC14_0545010</name>
</gene>
<dbReference type="Gene3D" id="1.25.40.10">
    <property type="entry name" value="Tetratricopeptide repeat domain"/>
    <property type="match status" value="1"/>
</dbReference>
<comment type="caution">
    <text evidence="1">The sequence shown here is derived from an EMBL/GenBank/DDBJ whole genome shotgun (WGS) entry which is preliminary data.</text>
</comment>
<dbReference type="EMBL" id="LAZR01000737">
    <property type="protein sequence ID" value="KKN59134.1"/>
    <property type="molecule type" value="Genomic_DNA"/>
</dbReference>
<sequence length="215" mass="23483">MYKFTLALSLILTAVFTTPVHADETQDLTSIQQKWATANYELEDDAQIDAFTQLSEQSALFVKNYPGSAQTHIWNGIVLASFAGAKGGLGALGLAKEAKASLENALSIDGTALNGSAYASLATLYSKVPGWPIGFGDDDKAEKLFKQALAFNLEGIDTNYLYGEYLYDEGDYKEARARLLVAQAAGIRDTRAKADKYRQQAISQLLIKVDKKLKR</sequence>
<dbReference type="InterPro" id="IPR011990">
    <property type="entry name" value="TPR-like_helical_dom_sf"/>
</dbReference>
<accession>A0A0F9RWD0</accession>
<evidence type="ECO:0000313" key="1">
    <source>
        <dbReference type="EMBL" id="KKN59134.1"/>
    </source>
</evidence>
<dbReference type="SUPFAM" id="SSF48452">
    <property type="entry name" value="TPR-like"/>
    <property type="match status" value="1"/>
</dbReference>